<name>A0A6S6R1I8_9FIRM</name>
<keyword evidence="2" id="KW-1185">Reference proteome</keyword>
<dbReference type="EMBL" id="AP023367">
    <property type="protein sequence ID" value="BCJ95946.1"/>
    <property type="molecule type" value="Genomic_DNA"/>
</dbReference>
<proteinExistence type="predicted"/>
<evidence type="ECO:0000313" key="2">
    <source>
        <dbReference type="Proteomes" id="UP000515561"/>
    </source>
</evidence>
<gene>
    <name evidence="1" type="ORF">acsn021_35150</name>
</gene>
<dbReference type="AlphaFoldDB" id="A0A6S6R1I8"/>
<dbReference type="KEGG" id="acel:acsn021_35150"/>
<organism evidence="1 2">
    <name type="scientific">Anaerocolumna cellulosilytica</name>
    <dbReference type="NCBI Taxonomy" id="433286"/>
    <lineage>
        <taxon>Bacteria</taxon>
        <taxon>Bacillati</taxon>
        <taxon>Bacillota</taxon>
        <taxon>Clostridia</taxon>
        <taxon>Lachnospirales</taxon>
        <taxon>Lachnospiraceae</taxon>
        <taxon>Anaerocolumna</taxon>
    </lineage>
</organism>
<evidence type="ECO:0000313" key="1">
    <source>
        <dbReference type="EMBL" id="BCJ95946.1"/>
    </source>
</evidence>
<protein>
    <submittedName>
        <fullName evidence="1">Uncharacterized protein</fullName>
    </submittedName>
</protein>
<accession>A0A6S6R1I8</accession>
<dbReference type="Proteomes" id="UP000515561">
    <property type="component" value="Chromosome"/>
</dbReference>
<reference evidence="1 2" key="1">
    <citation type="journal article" date="2016" name="Int. J. Syst. Evol. Microbiol.">
        <title>Descriptions of Anaerotaenia torta gen. nov., sp. nov. and Anaerocolumna cellulosilytica gen. nov., sp. nov. isolated from a methanogenic reactor of cattle waste.</title>
        <authorList>
            <person name="Uek A."/>
            <person name="Ohtaki Y."/>
            <person name="Kaku N."/>
            <person name="Ueki K."/>
        </authorList>
    </citation>
    <scope>NUCLEOTIDE SEQUENCE [LARGE SCALE GENOMIC DNA]</scope>
    <source>
        <strain evidence="1 2">SN021</strain>
    </source>
</reference>
<sequence>MYLKYYDQKGDIFIQNIKSAIIKSIIDIDDNVMAHLLYTIKKCTPKNARC</sequence>